<evidence type="ECO:0000313" key="9">
    <source>
        <dbReference type="Proteomes" id="UP000014155"/>
    </source>
</evidence>
<evidence type="ECO:0000256" key="5">
    <source>
        <dbReference type="ARBA" id="ARBA00022989"/>
    </source>
</evidence>
<evidence type="ECO:0000256" key="1">
    <source>
        <dbReference type="ARBA" id="ARBA00004651"/>
    </source>
</evidence>
<dbReference type="GO" id="GO:0005886">
    <property type="term" value="C:plasma membrane"/>
    <property type="evidence" value="ECO:0007669"/>
    <property type="project" value="UniProtKB-SubCell"/>
</dbReference>
<feature type="transmembrane region" description="Helical" evidence="7">
    <location>
        <begin position="88"/>
        <end position="113"/>
    </location>
</feature>
<keyword evidence="4 7" id="KW-0812">Transmembrane</keyword>
<comment type="similarity">
    <text evidence="2">Belongs to the chromate ion transporter (CHR) (TC 2.A.51) family.</text>
</comment>
<evidence type="ECO:0000313" key="8">
    <source>
        <dbReference type="EMBL" id="EMS71144.1"/>
    </source>
</evidence>
<protein>
    <submittedName>
        <fullName evidence="8">Chromate transport protein ChrA</fullName>
    </submittedName>
</protein>
<organism evidence="8 9">
    <name type="scientific">Ruminiclostridium cellobioparum subsp. termitidis CT1112</name>
    <dbReference type="NCBI Taxonomy" id="1195236"/>
    <lineage>
        <taxon>Bacteria</taxon>
        <taxon>Bacillati</taxon>
        <taxon>Bacillota</taxon>
        <taxon>Clostridia</taxon>
        <taxon>Eubacteriales</taxon>
        <taxon>Oscillospiraceae</taxon>
        <taxon>Ruminiclostridium</taxon>
    </lineage>
</organism>
<dbReference type="STRING" id="1195236.CTER_3107"/>
<dbReference type="Pfam" id="PF02417">
    <property type="entry name" value="Chromate_transp"/>
    <property type="match status" value="1"/>
</dbReference>
<dbReference type="PANTHER" id="PTHR43663">
    <property type="entry name" value="CHROMATE TRANSPORT PROTEIN-RELATED"/>
    <property type="match status" value="1"/>
</dbReference>
<comment type="caution">
    <text evidence="8">The sequence shown here is derived from an EMBL/GenBank/DDBJ whole genome shotgun (WGS) entry which is preliminary data.</text>
</comment>
<dbReference type="EMBL" id="AORV01000043">
    <property type="protein sequence ID" value="EMS71144.1"/>
    <property type="molecule type" value="Genomic_DNA"/>
</dbReference>
<keyword evidence="9" id="KW-1185">Reference proteome</keyword>
<evidence type="ECO:0000256" key="7">
    <source>
        <dbReference type="SAM" id="Phobius"/>
    </source>
</evidence>
<evidence type="ECO:0000256" key="2">
    <source>
        <dbReference type="ARBA" id="ARBA00005262"/>
    </source>
</evidence>
<comment type="subcellular location">
    <subcellularLocation>
        <location evidence="1">Cell membrane</location>
        <topology evidence="1">Multi-pass membrane protein</topology>
    </subcellularLocation>
</comment>
<keyword evidence="5 7" id="KW-1133">Transmembrane helix</keyword>
<dbReference type="GO" id="GO:0015109">
    <property type="term" value="F:chromate transmembrane transporter activity"/>
    <property type="evidence" value="ECO:0007669"/>
    <property type="project" value="InterPro"/>
</dbReference>
<reference evidence="8 9" key="1">
    <citation type="journal article" date="2013" name="Genome Announc.">
        <title>Draft Genome Sequence of the Cellulolytic, Mesophilic, Anaerobic Bacterium Clostridium termitidis Strain CT1112 (DSM 5398).</title>
        <authorList>
            <person name="Lal S."/>
            <person name="Ramachandran U."/>
            <person name="Zhang X."/>
            <person name="Munir R."/>
            <person name="Sparling R."/>
            <person name="Levin D.B."/>
        </authorList>
    </citation>
    <scope>NUCLEOTIDE SEQUENCE [LARGE SCALE GENOMIC DNA]</scope>
    <source>
        <strain evidence="8 9">CT1112</strain>
    </source>
</reference>
<keyword evidence="6 7" id="KW-0472">Membrane</keyword>
<dbReference type="InterPro" id="IPR052518">
    <property type="entry name" value="CHR_Transporter"/>
</dbReference>
<dbReference type="InterPro" id="IPR003370">
    <property type="entry name" value="Chromate_transpt"/>
</dbReference>
<feature type="transmembrane region" description="Helical" evidence="7">
    <location>
        <begin position="125"/>
        <end position="146"/>
    </location>
</feature>
<evidence type="ECO:0000256" key="4">
    <source>
        <dbReference type="ARBA" id="ARBA00022692"/>
    </source>
</evidence>
<dbReference type="PATRIC" id="fig|1195236.3.peg.3331"/>
<dbReference type="eggNOG" id="COG2059">
    <property type="taxonomic scope" value="Bacteria"/>
</dbReference>
<evidence type="ECO:0000256" key="6">
    <source>
        <dbReference type="ARBA" id="ARBA00023136"/>
    </source>
</evidence>
<sequence>MFVINNDTENKKSKWSLAVELFLVFLKISPIAFGGGFAMVPVIEREVVDRKKWIDNEQMADTLAAAQSVPGAVAVNSATLIGYNINGVIGALAAFMGTAIPTFIIIVAMGLIYDNIREIPLVQSATKGIQGAVIGLVLIAACKMGFVSLKDKTCWGIFLAANVVLILCQRISIVFIIIAGAGIGILVSFVKLKFNK</sequence>
<gene>
    <name evidence="8" type="ORF">CTER_3107</name>
</gene>
<dbReference type="Proteomes" id="UP000014155">
    <property type="component" value="Unassembled WGS sequence"/>
</dbReference>
<keyword evidence="3" id="KW-1003">Cell membrane</keyword>
<feature type="transmembrane region" description="Helical" evidence="7">
    <location>
        <begin position="158"/>
        <end position="190"/>
    </location>
</feature>
<accession>S0FPN7</accession>
<feature type="transmembrane region" description="Helical" evidence="7">
    <location>
        <begin position="21"/>
        <end position="43"/>
    </location>
</feature>
<name>S0FPN7_RUMCE</name>
<dbReference type="PANTHER" id="PTHR43663:SF1">
    <property type="entry name" value="CHROMATE TRANSPORTER"/>
    <property type="match status" value="1"/>
</dbReference>
<dbReference type="AlphaFoldDB" id="S0FPN7"/>
<evidence type="ECO:0000256" key="3">
    <source>
        <dbReference type="ARBA" id="ARBA00022475"/>
    </source>
</evidence>
<proteinExistence type="inferred from homology"/>